<keyword evidence="1 4" id="KW-0489">Methyltransferase</keyword>
<sequence length="244" mass="28499">MKRVYGEKIDIDVENVKNFWNERKSKYSEENPYVSIQCNDSDPEYVKKWDAFEKENILPKMNITKEDNVLDIGCGIGRLGEAIIPMCKRYIGVDFSDELLGIARERITCEGEYEFINACFQEITQNQQICARGSYSKVILAGVIMYINDESLTKGLKDLNKILAPQCTIFTTDPVGVEKRLTLNQFYSDSLCANYSVIYRKEEEYVELFKPLLEKGFHIHESEFIFKNAHQYSETERHYFILKR</sequence>
<organism evidence="4 5">
    <name type="scientific">Christensenella minuta</name>
    <dbReference type="NCBI Taxonomy" id="626937"/>
    <lineage>
        <taxon>Bacteria</taxon>
        <taxon>Bacillati</taxon>
        <taxon>Bacillota</taxon>
        <taxon>Clostridia</taxon>
        <taxon>Christensenellales</taxon>
        <taxon>Christensenellaceae</taxon>
        <taxon>Christensenella</taxon>
    </lineage>
</organism>
<dbReference type="STRING" id="626937.HMPREF3293_02468"/>
<dbReference type="CDD" id="cd02440">
    <property type="entry name" value="AdoMet_MTases"/>
    <property type="match status" value="1"/>
</dbReference>
<dbReference type="GO" id="GO:0008168">
    <property type="term" value="F:methyltransferase activity"/>
    <property type="evidence" value="ECO:0007669"/>
    <property type="project" value="UniProtKB-KW"/>
</dbReference>
<dbReference type="SUPFAM" id="SSF53335">
    <property type="entry name" value="S-adenosyl-L-methionine-dependent methyltransferases"/>
    <property type="match status" value="1"/>
</dbReference>
<dbReference type="KEGG" id="cmiu:B1H56_01055"/>
<protein>
    <submittedName>
        <fullName evidence="4">Methyltransferase domain protein</fullName>
    </submittedName>
</protein>
<keyword evidence="5" id="KW-1185">Reference proteome</keyword>
<dbReference type="AlphaFoldDB" id="A0A136Q120"/>
<dbReference type="PANTHER" id="PTHR43861:SF1">
    <property type="entry name" value="TRANS-ACONITATE 2-METHYLTRANSFERASE"/>
    <property type="match status" value="1"/>
</dbReference>
<dbReference type="Gene3D" id="3.40.50.150">
    <property type="entry name" value="Vaccinia Virus protein VP39"/>
    <property type="match status" value="1"/>
</dbReference>
<dbReference type="InterPro" id="IPR029063">
    <property type="entry name" value="SAM-dependent_MTases_sf"/>
</dbReference>
<dbReference type="PANTHER" id="PTHR43861">
    <property type="entry name" value="TRANS-ACONITATE 2-METHYLTRANSFERASE-RELATED"/>
    <property type="match status" value="1"/>
</dbReference>
<dbReference type="Pfam" id="PF13649">
    <property type="entry name" value="Methyltransf_25"/>
    <property type="match status" value="1"/>
</dbReference>
<name>A0A136Q120_9FIRM</name>
<proteinExistence type="predicted"/>
<evidence type="ECO:0000256" key="2">
    <source>
        <dbReference type="ARBA" id="ARBA00022679"/>
    </source>
</evidence>
<dbReference type="OrthoDB" id="5522265at2"/>
<dbReference type="InterPro" id="IPR041698">
    <property type="entry name" value="Methyltransf_25"/>
</dbReference>
<comment type="caution">
    <text evidence="4">The sequence shown here is derived from an EMBL/GenBank/DDBJ whole genome shotgun (WGS) entry which is preliminary data.</text>
</comment>
<dbReference type="GO" id="GO:0032259">
    <property type="term" value="P:methylation"/>
    <property type="evidence" value="ECO:0007669"/>
    <property type="project" value="UniProtKB-KW"/>
</dbReference>
<feature type="domain" description="Methyltransferase" evidence="3">
    <location>
        <begin position="69"/>
        <end position="165"/>
    </location>
</feature>
<evidence type="ECO:0000256" key="1">
    <source>
        <dbReference type="ARBA" id="ARBA00022603"/>
    </source>
</evidence>
<keyword evidence="2 4" id="KW-0808">Transferase</keyword>
<dbReference type="RefSeq" id="WP_066521974.1">
    <property type="nucleotide sequence ID" value="NZ_CABMOF010000007.1"/>
</dbReference>
<evidence type="ECO:0000259" key="3">
    <source>
        <dbReference type="Pfam" id="PF13649"/>
    </source>
</evidence>
<gene>
    <name evidence="4" type="ORF">HMPREF3293_02468</name>
</gene>
<evidence type="ECO:0000313" key="4">
    <source>
        <dbReference type="EMBL" id="KXK64389.1"/>
    </source>
</evidence>
<dbReference type="EMBL" id="LSZW01000064">
    <property type="protein sequence ID" value="KXK64389.1"/>
    <property type="molecule type" value="Genomic_DNA"/>
</dbReference>
<accession>A0A136Q120</accession>
<dbReference type="Proteomes" id="UP000070366">
    <property type="component" value="Unassembled WGS sequence"/>
</dbReference>
<evidence type="ECO:0000313" key="5">
    <source>
        <dbReference type="Proteomes" id="UP000070366"/>
    </source>
</evidence>
<reference evidence="4 5" key="1">
    <citation type="submission" date="2016-02" db="EMBL/GenBank/DDBJ databases">
        <authorList>
            <person name="Wen L."/>
            <person name="He K."/>
            <person name="Yang H."/>
        </authorList>
    </citation>
    <scope>NUCLEOTIDE SEQUENCE [LARGE SCALE GENOMIC DNA]</scope>
    <source>
        <strain evidence="4 5">DSM 22607</strain>
    </source>
</reference>